<dbReference type="OrthoDB" id="1739602at2"/>
<comment type="caution">
    <text evidence="2">The sequence shown here is derived from an EMBL/GenBank/DDBJ whole genome shotgun (WGS) entry which is preliminary data.</text>
</comment>
<evidence type="ECO:0000313" key="3">
    <source>
        <dbReference type="Proteomes" id="UP000016860"/>
    </source>
</evidence>
<dbReference type="STRING" id="1330534.L323_13185"/>
<organism evidence="2 3">
    <name type="scientific">Ruminiclostridium papyrosolvens C7</name>
    <dbReference type="NCBI Taxonomy" id="1330534"/>
    <lineage>
        <taxon>Bacteria</taxon>
        <taxon>Bacillati</taxon>
        <taxon>Bacillota</taxon>
        <taxon>Clostridia</taxon>
        <taxon>Eubacteriales</taxon>
        <taxon>Oscillospiraceae</taxon>
        <taxon>Ruminiclostridium</taxon>
    </lineage>
</organism>
<dbReference type="PATRIC" id="fig|1330534.3.peg.2616"/>
<dbReference type="Proteomes" id="UP000016860">
    <property type="component" value="Unassembled WGS sequence"/>
</dbReference>
<accession>U4QZX8</accession>
<keyword evidence="1" id="KW-0812">Transmembrane</keyword>
<evidence type="ECO:0000256" key="1">
    <source>
        <dbReference type="SAM" id="Phobius"/>
    </source>
</evidence>
<evidence type="ECO:0008006" key="4">
    <source>
        <dbReference type="Google" id="ProtNLM"/>
    </source>
</evidence>
<reference evidence="2 3" key="1">
    <citation type="journal article" date="2013" name="Genome Announc.">
        <title>Draft Genome Sequence of the Cellulolytic Bacterium Clostridium papyrosolvens C7 (ATCC 700395).</title>
        <authorList>
            <person name="Zepeda V."/>
            <person name="Dassa B."/>
            <person name="Borovok I."/>
            <person name="Lamed R."/>
            <person name="Bayer E.A."/>
            <person name="Cate J.H."/>
        </authorList>
    </citation>
    <scope>NUCLEOTIDE SEQUENCE [LARGE SCALE GENOMIC DNA]</scope>
    <source>
        <strain evidence="2 3">C7</strain>
    </source>
</reference>
<feature type="transmembrane region" description="Helical" evidence="1">
    <location>
        <begin position="6"/>
        <end position="26"/>
    </location>
</feature>
<dbReference type="AlphaFoldDB" id="U4QZX8"/>
<gene>
    <name evidence="2" type="ORF">L323_13185</name>
</gene>
<protein>
    <recommendedName>
        <fullName evidence="4">LemA family protein</fullName>
    </recommendedName>
</protein>
<dbReference type="RefSeq" id="WP_020816111.1">
    <property type="nucleotide sequence ID" value="NZ_ATAY01000063.1"/>
</dbReference>
<proteinExistence type="predicted"/>
<dbReference type="EMBL" id="ATAY01000063">
    <property type="protein sequence ID" value="EPR10539.1"/>
    <property type="molecule type" value="Genomic_DNA"/>
</dbReference>
<evidence type="ECO:0000313" key="2">
    <source>
        <dbReference type="EMBL" id="EPR10539.1"/>
    </source>
</evidence>
<sequence length="115" mass="13021">MPTFIACFVAGICVAGFVTIWFTTAYKELLKKRNSLTDLYEQLRLHEGLYAKARDGPDVRSANGMVETSRMLCREAAKSYNRILHKPINRVPALLMGFRAVNEENEQGKKRGEPT</sequence>
<keyword evidence="1" id="KW-0472">Membrane</keyword>
<keyword evidence="1" id="KW-1133">Transmembrane helix</keyword>
<name>U4QZX8_9FIRM</name>